<protein>
    <recommendedName>
        <fullName evidence="4 15">ATP synthase protein 8</fullName>
    </recommendedName>
</protein>
<dbReference type="InterPro" id="IPR009230">
    <property type="entry name" value="ATP_synth_su8_fun"/>
</dbReference>
<dbReference type="GO" id="GO:0045259">
    <property type="term" value="C:proton-transporting ATP synthase complex"/>
    <property type="evidence" value="ECO:0007669"/>
    <property type="project" value="UniProtKB-KW"/>
</dbReference>
<comment type="similarity">
    <text evidence="2 15">Belongs to the ATPase protein 8 family.</text>
</comment>
<accession>A0A192ID76</accession>
<keyword evidence="7 15" id="KW-0812">Transmembrane</keyword>
<keyword evidence="5 15" id="KW-0813">Transport</keyword>
<evidence type="ECO:0000256" key="11">
    <source>
        <dbReference type="ARBA" id="ARBA00023128"/>
    </source>
</evidence>
<evidence type="ECO:0000256" key="3">
    <source>
        <dbReference type="ARBA" id="ARBA00011291"/>
    </source>
</evidence>
<dbReference type="EMBL" id="KX257489">
    <property type="protein sequence ID" value="ANK79147.1"/>
    <property type="molecule type" value="Genomic_DNA"/>
</dbReference>
<dbReference type="PANTHER" id="PTHR36101">
    <property type="entry name" value="ATP SYNTHASE PROTEIN 8"/>
    <property type="match status" value="1"/>
</dbReference>
<proteinExistence type="inferred from homology"/>
<geneLocation type="mitochondrion" evidence="16"/>
<dbReference type="AlphaFoldDB" id="A0A192ID76"/>
<keyword evidence="10 15" id="KW-0406">Ion transport</keyword>
<sequence length="99" mass="11961">MPYDCRSLRRSSNLPYSFIAGLINLISIYCIINLYIYFWINNLMPQLIPFFFVNQVTYNFLLLIIIIYLFSKYILPRFVRLFKTRIFLKTLESNKNTTI</sequence>
<evidence type="ECO:0000256" key="6">
    <source>
        <dbReference type="ARBA" id="ARBA00022547"/>
    </source>
</evidence>
<dbReference type="GeneID" id="32984568"/>
<gene>
    <name evidence="16" type="primary">atp8</name>
</gene>
<evidence type="ECO:0000256" key="10">
    <source>
        <dbReference type="ARBA" id="ARBA00023065"/>
    </source>
</evidence>
<comment type="function">
    <text evidence="14 15">Mitochondrial membrane ATP synthase (F(1)F(0) ATP synthase or Complex V) produces ATP from ADP in the presence of a proton gradient across the membrane which is generated by electron transport complexes of the respiratory chain. F-type ATPases consist of two structural domains, F(1) - containing the extramembraneous catalytic core and F(0) - containing the membrane proton channel, linked together by a central stalk and a peripheral stalk. During catalysis, ATP synthesis in the catalytic domain of F(1) is coupled via a rotary mechanism of the central stalk subunits to proton translocation. Part of the complex F(0) domain. Minor subunit located with subunit a in the membrane.</text>
</comment>
<comment type="caution">
    <text evidence="15">Lacks conserved residue(s) required for the propagation of feature annotation.</text>
</comment>
<evidence type="ECO:0000256" key="4">
    <source>
        <dbReference type="ARBA" id="ARBA00019651"/>
    </source>
</evidence>
<reference evidence="16" key="1">
    <citation type="submission" date="2016-05" db="EMBL/GenBank/DDBJ databases">
        <title>Mitochondrial genome of Cladophialophora bantiana.</title>
        <authorList>
            <person name="Greninger A.L."/>
            <person name="Naccache S.N."/>
            <person name="Cunningham G."/>
            <person name="Miller S."/>
            <person name="Chiu C.Y."/>
        </authorList>
    </citation>
    <scope>NUCLEOTIDE SEQUENCE</scope>
</reference>
<dbReference type="PANTHER" id="PTHR36101:SF1">
    <property type="entry name" value="ATP SYNTHASE PROTEIN 8"/>
    <property type="match status" value="1"/>
</dbReference>
<name>A0A192ID76_XYLBA</name>
<evidence type="ECO:0000256" key="5">
    <source>
        <dbReference type="ARBA" id="ARBA00022448"/>
    </source>
</evidence>
<evidence type="ECO:0000256" key="12">
    <source>
        <dbReference type="ARBA" id="ARBA00023136"/>
    </source>
</evidence>
<evidence type="ECO:0000256" key="2">
    <source>
        <dbReference type="ARBA" id="ARBA00008892"/>
    </source>
</evidence>
<organism evidence="16">
    <name type="scientific">Xylohypha bantiana</name>
    <dbReference type="NCBI Taxonomy" id="89940"/>
    <lineage>
        <taxon>Eukaryota</taxon>
        <taxon>Fungi</taxon>
        <taxon>Dikarya</taxon>
        <taxon>Ascomycota</taxon>
        <taxon>Pezizomycotina</taxon>
        <taxon>Eurotiomycetes</taxon>
        <taxon>Chaetothyriomycetidae</taxon>
        <taxon>Chaetothyriales</taxon>
        <taxon>Herpotrichiellaceae</taxon>
        <taxon>Cladophialophora</taxon>
    </lineage>
</organism>
<dbReference type="GO" id="GO:0046933">
    <property type="term" value="F:proton-transporting ATP synthase activity, rotational mechanism"/>
    <property type="evidence" value="ECO:0007669"/>
    <property type="project" value="TreeGrafter"/>
</dbReference>
<keyword evidence="6 15" id="KW-0138">CF(0)</keyword>
<keyword evidence="8 15" id="KW-0375">Hydrogen ion transport</keyword>
<feature type="transmembrane region" description="Helical" evidence="15">
    <location>
        <begin position="58"/>
        <end position="75"/>
    </location>
</feature>
<keyword evidence="12 15" id="KW-0472">Membrane</keyword>
<dbReference type="Pfam" id="PF05933">
    <property type="entry name" value="Fun_ATP-synt_8"/>
    <property type="match status" value="1"/>
</dbReference>
<dbReference type="GO" id="GO:0005743">
    <property type="term" value="C:mitochondrial inner membrane"/>
    <property type="evidence" value="ECO:0007669"/>
    <property type="project" value="UniProtKB-SubCell"/>
</dbReference>
<evidence type="ECO:0000256" key="9">
    <source>
        <dbReference type="ARBA" id="ARBA00022989"/>
    </source>
</evidence>
<evidence type="ECO:0000256" key="7">
    <source>
        <dbReference type="ARBA" id="ARBA00022692"/>
    </source>
</evidence>
<feature type="transmembrane region" description="Helical" evidence="15">
    <location>
        <begin position="16"/>
        <end position="38"/>
    </location>
</feature>
<evidence type="ECO:0000256" key="1">
    <source>
        <dbReference type="ARBA" id="ARBA00004304"/>
    </source>
</evidence>
<keyword evidence="13 15" id="KW-0066">ATP synthesis</keyword>
<evidence type="ECO:0000256" key="14">
    <source>
        <dbReference type="ARBA" id="ARBA00024864"/>
    </source>
</evidence>
<comment type="subunit">
    <text evidence="3 15">F-type ATPases have 2 components, CF(1) - the catalytic core - and CF(0) - the membrane proton channel.</text>
</comment>
<evidence type="ECO:0000313" key="16">
    <source>
        <dbReference type="EMBL" id="ANK79147.1"/>
    </source>
</evidence>
<keyword evidence="11 15" id="KW-0496">Mitochondrion</keyword>
<evidence type="ECO:0000256" key="13">
    <source>
        <dbReference type="ARBA" id="ARBA00023310"/>
    </source>
</evidence>
<keyword evidence="9 15" id="KW-1133">Transmembrane helix</keyword>
<evidence type="ECO:0000256" key="15">
    <source>
        <dbReference type="RuleBase" id="RU368038"/>
    </source>
</evidence>
<dbReference type="RefSeq" id="YP_009266675.1">
    <property type="nucleotide sequence ID" value="NC_030600.1"/>
</dbReference>
<comment type="subcellular location">
    <subcellularLocation>
        <location evidence="15">Mitochondrion inner membrane</location>
        <topology evidence="15">Single-pass membrane protein</topology>
    </subcellularLocation>
    <subcellularLocation>
        <location evidence="1">Mitochondrion membrane</location>
        <topology evidence="1">Single-pass membrane protein</topology>
    </subcellularLocation>
</comment>
<evidence type="ECO:0000256" key="8">
    <source>
        <dbReference type="ARBA" id="ARBA00022781"/>
    </source>
</evidence>